<evidence type="ECO:0008006" key="4">
    <source>
        <dbReference type="Google" id="ProtNLM"/>
    </source>
</evidence>
<organism evidence="2 3">
    <name type="scientific">Moorena producens PAL-8-15-08-1</name>
    <dbReference type="NCBI Taxonomy" id="1458985"/>
    <lineage>
        <taxon>Bacteria</taxon>
        <taxon>Bacillati</taxon>
        <taxon>Cyanobacteriota</taxon>
        <taxon>Cyanophyceae</taxon>
        <taxon>Coleofasciculales</taxon>
        <taxon>Coleofasciculaceae</taxon>
        <taxon>Moorena</taxon>
    </lineage>
</organism>
<evidence type="ECO:0000313" key="3">
    <source>
        <dbReference type="Proteomes" id="UP000177870"/>
    </source>
</evidence>
<evidence type="ECO:0000313" key="2">
    <source>
        <dbReference type="EMBL" id="AOX04075.1"/>
    </source>
</evidence>
<dbReference type="KEGG" id="mpro:BJP34_01760"/>
<protein>
    <recommendedName>
        <fullName evidence="4">DUF2808 domain-containing protein</fullName>
    </recommendedName>
</protein>
<reference evidence="3" key="1">
    <citation type="submission" date="2016-10" db="EMBL/GenBank/DDBJ databases">
        <title>Comparative genomics uncovers the prolific and rare metabolic potential of the cyanobacterial genus Moorea.</title>
        <authorList>
            <person name="Leao T."/>
            <person name="Castelao G."/>
            <person name="Korobeynikov A."/>
            <person name="Monroe E.A."/>
            <person name="Podell S."/>
            <person name="Glukhov E."/>
            <person name="Allen E."/>
            <person name="Gerwick W.H."/>
            <person name="Gerwick L."/>
        </authorList>
    </citation>
    <scope>NUCLEOTIDE SEQUENCE [LARGE SCALE GENOMIC DNA]</scope>
    <source>
        <strain evidence="3">PAL-8-15-08-1</strain>
    </source>
</reference>
<name>A0A1D8U2I4_9CYAN</name>
<dbReference type="EMBL" id="CP017599">
    <property type="protein sequence ID" value="AOX04075.1"/>
    <property type="molecule type" value="Genomic_DNA"/>
</dbReference>
<feature type="chain" id="PRO_5009438940" description="DUF2808 domain-containing protein" evidence="1">
    <location>
        <begin position="24"/>
        <end position="181"/>
    </location>
</feature>
<dbReference type="AlphaFoldDB" id="A0A1D8U2I4"/>
<gene>
    <name evidence="2" type="ORF">BJP34_01760</name>
</gene>
<proteinExistence type="predicted"/>
<dbReference type="STRING" id="1458985.BJP34_01760"/>
<dbReference type="InterPro" id="IPR021256">
    <property type="entry name" value="DUF2808"/>
</dbReference>
<dbReference type="Proteomes" id="UP000177870">
    <property type="component" value="Chromosome"/>
</dbReference>
<sequence>MNTRFFTTGVLILSTLVPTSFLALPTTAVELTNGETAFESSPRLLRATTTFNERRVESAKYYFTIEVPEDAGKPLKAVKIEQRNNVGTIEFKVNESRAALRESFRGGQELSLVLIGGVSKPGEVTVVFERPVEPGNTVTIALKPKRNPFQGGVYLFGVTVFPEGEDSSGLYLGSGRLHFYD</sequence>
<keyword evidence="1" id="KW-0732">Signal</keyword>
<feature type="signal peptide" evidence="1">
    <location>
        <begin position="1"/>
        <end position="23"/>
    </location>
</feature>
<evidence type="ECO:0000256" key="1">
    <source>
        <dbReference type="SAM" id="SignalP"/>
    </source>
</evidence>
<accession>A0A1D8U2I4</accession>
<dbReference type="Pfam" id="PF10989">
    <property type="entry name" value="DUF2808"/>
    <property type="match status" value="1"/>
</dbReference>